<dbReference type="InterPro" id="IPR028098">
    <property type="entry name" value="Glyco_trans_4-like_N"/>
</dbReference>
<organism evidence="5 6">
    <name type="scientific">Streptomyces lonarensis</name>
    <dbReference type="NCBI Taxonomy" id="700599"/>
    <lineage>
        <taxon>Bacteria</taxon>
        <taxon>Bacillati</taxon>
        <taxon>Actinomycetota</taxon>
        <taxon>Actinomycetes</taxon>
        <taxon>Kitasatosporales</taxon>
        <taxon>Streptomycetaceae</taxon>
        <taxon>Streptomyces</taxon>
    </lineage>
</organism>
<dbReference type="AlphaFoldDB" id="A0A7X6D5N2"/>
<dbReference type="InterPro" id="IPR001296">
    <property type="entry name" value="Glyco_trans_1"/>
</dbReference>
<dbReference type="Pfam" id="PF13439">
    <property type="entry name" value="Glyco_transf_4"/>
    <property type="match status" value="1"/>
</dbReference>
<feature type="domain" description="Glycosyltransferase subfamily 4-like N-terminal" evidence="4">
    <location>
        <begin position="13"/>
        <end position="174"/>
    </location>
</feature>
<dbReference type="RefSeq" id="WP_167974499.1">
    <property type="nucleotide sequence ID" value="NZ_BHZG01000380.1"/>
</dbReference>
<evidence type="ECO:0000313" key="5">
    <source>
        <dbReference type="EMBL" id="NJQ08545.1"/>
    </source>
</evidence>
<gene>
    <name evidence="5" type="ORF">HCN56_23955</name>
</gene>
<name>A0A7X6D5N2_9ACTN</name>
<keyword evidence="1" id="KW-0328">Glycosyltransferase</keyword>
<dbReference type="PANTHER" id="PTHR45947">
    <property type="entry name" value="SULFOQUINOVOSYL TRANSFERASE SQD2"/>
    <property type="match status" value="1"/>
</dbReference>
<dbReference type="PANTHER" id="PTHR45947:SF3">
    <property type="entry name" value="SULFOQUINOVOSYL TRANSFERASE SQD2"/>
    <property type="match status" value="1"/>
</dbReference>
<evidence type="ECO:0000259" key="3">
    <source>
        <dbReference type="Pfam" id="PF00534"/>
    </source>
</evidence>
<sequence>MRVLHVITGLGSGGAEQQLAALARRFPAHGVECDVITLTNPGPVADRLRADGVRVGHLGMAGNRDLAVLPRLTRAVRRGRYDVVHTHLYRAGVYGRIAARAAGVRAVVATEHSLGEAQIEGRPLTAPTRGLYLATERLGHATVAVSTAVARRLRHWGVPAERLHVVPNGIEAERYRHGLSARRGVRARLGVAPDTFVVAGLGRLVGGKRFDVLVRAVAAVPGSLLVLIGDGPERRRLLRLATALGVAGRVRLLGDRSAEEVPALLAACDALVSPSRDETFGLAVLEGLAAGLPVLHASCPALEELAPTDAPGATRFDGGLSELTSALAAVARAGPVRLPQPRAVRHYDIGRAAERLTDIYRRTAAHVAAPAGGTR</sequence>
<proteinExistence type="predicted"/>
<evidence type="ECO:0000259" key="4">
    <source>
        <dbReference type="Pfam" id="PF13439"/>
    </source>
</evidence>
<dbReference type="InterPro" id="IPR050194">
    <property type="entry name" value="Glycosyltransferase_grp1"/>
</dbReference>
<protein>
    <submittedName>
        <fullName evidence="5">Glycosyltransferase</fullName>
    </submittedName>
</protein>
<dbReference type="Pfam" id="PF00534">
    <property type="entry name" value="Glycos_transf_1"/>
    <property type="match status" value="1"/>
</dbReference>
<keyword evidence="2 5" id="KW-0808">Transferase</keyword>
<dbReference type="Gene3D" id="3.40.50.2000">
    <property type="entry name" value="Glycogen Phosphorylase B"/>
    <property type="match status" value="2"/>
</dbReference>
<evidence type="ECO:0000313" key="6">
    <source>
        <dbReference type="Proteomes" id="UP000578686"/>
    </source>
</evidence>
<feature type="domain" description="Glycosyl transferase family 1" evidence="3">
    <location>
        <begin position="187"/>
        <end position="304"/>
    </location>
</feature>
<dbReference type="GO" id="GO:1901137">
    <property type="term" value="P:carbohydrate derivative biosynthetic process"/>
    <property type="evidence" value="ECO:0007669"/>
    <property type="project" value="UniProtKB-ARBA"/>
</dbReference>
<evidence type="ECO:0000256" key="1">
    <source>
        <dbReference type="ARBA" id="ARBA00022676"/>
    </source>
</evidence>
<evidence type="ECO:0000256" key="2">
    <source>
        <dbReference type="ARBA" id="ARBA00022679"/>
    </source>
</evidence>
<dbReference type="SUPFAM" id="SSF53756">
    <property type="entry name" value="UDP-Glycosyltransferase/glycogen phosphorylase"/>
    <property type="match status" value="1"/>
</dbReference>
<comment type="caution">
    <text evidence="5">The sequence shown here is derived from an EMBL/GenBank/DDBJ whole genome shotgun (WGS) entry which is preliminary data.</text>
</comment>
<dbReference type="EMBL" id="JAAVJD010000335">
    <property type="protein sequence ID" value="NJQ08545.1"/>
    <property type="molecule type" value="Genomic_DNA"/>
</dbReference>
<dbReference type="GO" id="GO:0016758">
    <property type="term" value="F:hexosyltransferase activity"/>
    <property type="evidence" value="ECO:0007669"/>
    <property type="project" value="TreeGrafter"/>
</dbReference>
<keyword evidence="6" id="KW-1185">Reference proteome</keyword>
<accession>A0A7X6D5N2</accession>
<dbReference type="Proteomes" id="UP000578686">
    <property type="component" value="Unassembled WGS sequence"/>
</dbReference>
<reference evidence="5 6" key="1">
    <citation type="submission" date="2020-03" db="EMBL/GenBank/DDBJ databases">
        <title>Draft genome of Streptomyces sp. ventii, isolated from the Axial Seamount in the Pacific Ocean, and resequencing of the two type strains Streptomyces lonarensis strain NCL 716 and Streptomyces bohaiensis strain 11A07.</title>
        <authorList>
            <person name="Loughran R.M."/>
            <person name="Pfannmuller K.M."/>
            <person name="Wasson B.J."/>
            <person name="Deadmond M.C."/>
            <person name="Paddock B.E."/>
            <person name="Koyack M.J."/>
            <person name="Gallegos D.A."/>
            <person name="Mitchell E.A."/>
            <person name="Ushijima B."/>
            <person name="Saw J.H."/>
            <person name="Mcphail K.L."/>
            <person name="Videau P."/>
        </authorList>
    </citation>
    <scope>NUCLEOTIDE SEQUENCE [LARGE SCALE GENOMIC DNA]</scope>
    <source>
        <strain evidence="5 6">NCL716</strain>
    </source>
</reference>